<dbReference type="Gene3D" id="3.40.630.30">
    <property type="match status" value="1"/>
</dbReference>
<feature type="compositionally biased region" description="Pro residues" evidence="1">
    <location>
        <begin position="1"/>
        <end position="16"/>
    </location>
</feature>
<evidence type="ECO:0000256" key="1">
    <source>
        <dbReference type="SAM" id="MobiDB-lite"/>
    </source>
</evidence>
<dbReference type="Proteomes" id="UP001597183">
    <property type="component" value="Unassembled WGS sequence"/>
</dbReference>
<organism evidence="3 4">
    <name type="scientific">Actinoplanes sichuanensis</name>
    <dbReference type="NCBI Taxonomy" id="512349"/>
    <lineage>
        <taxon>Bacteria</taxon>
        <taxon>Bacillati</taxon>
        <taxon>Actinomycetota</taxon>
        <taxon>Actinomycetes</taxon>
        <taxon>Micromonosporales</taxon>
        <taxon>Micromonosporaceae</taxon>
        <taxon>Actinoplanes</taxon>
    </lineage>
</organism>
<proteinExistence type="predicted"/>
<keyword evidence="4" id="KW-1185">Reference proteome</keyword>
<dbReference type="EC" id="2.3.-.-" evidence="3"/>
<gene>
    <name evidence="3" type="ORF">ACFQ5G_02320</name>
</gene>
<dbReference type="SUPFAM" id="SSF55729">
    <property type="entry name" value="Acyl-CoA N-acyltransferases (Nat)"/>
    <property type="match status" value="1"/>
</dbReference>
<feature type="region of interest" description="Disordered" evidence="1">
    <location>
        <begin position="1"/>
        <end position="20"/>
    </location>
</feature>
<keyword evidence="3" id="KW-0808">Transferase</keyword>
<evidence type="ECO:0000313" key="3">
    <source>
        <dbReference type="EMBL" id="MFD1364172.1"/>
    </source>
</evidence>
<dbReference type="PROSITE" id="PS51186">
    <property type="entry name" value="GNAT"/>
    <property type="match status" value="1"/>
</dbReference>
<evidence type="ECO:0000259" key="2">
    <source>
        <dbReference type="PROSITE" id="PS51186"/>
    </source>
</evidence>
<dbReference type="CDD" id="cd04301">
    <property type="entry name" value="NAT_SF"/>
    <property type="match status" value="1"/>
</dbReference>
<protein>
    <submittedName>
        <fullName evidence="3">GNAT family N-acetyltransferase</fullName>
        <ecNumber evidence="3">2.3.-.-</ecNumber>
    </submittedName>
</protein>
<name>A0ABW4A292_9ACTN</name>
<dbReference type="GO" id="GO:0016746">
    <property type="term" value="F:acyltransferase activity"/>
    <property type="evidence" value="ECO:0007669"/>
    <property type="project" value="UniProtKB-KW"/>
</dbReference>
<dbReference type="InterPro" id="IPR016181">
    <property type="entry name" value="Acyl_CoA_acyltransferase"/>
</dbReference>
<feature type="domain" description="N-acetyltransferase" evidence="2">
    <location>
        <begin position="32"/>
        <end position="198"/>
    </location>
</feature>
<keyword evidence="3" id="KW-0012">Acyltransferase</keyword>
<comment type="caution">
    <text evidence="3">The sequence shown here is derived from an EMBL/GenBank/DDBJ whole genome shotgun (WGS) entry which is preliminary data.</text>
</comment>
<reference evidence="4" key="1">
    <citation type="journal article" date="2019" name="Int. J. Syst. Evol. Microbiol.">
        <title>The Global Catalogue of Microorganisms (GCM) 10K type strain sequencing project: providing services to taxonomists for standard genome sequencing and annotation.</title>
        <authorList>
            <consortium name="The Broad Institute Genomics Platform"/>
            <consortium name="The Broad Institute Genome Sequencing Center for Infectious Disease"/>
            <person name="Wu L."/>
            <person name="Ma J."/>
        </authorList>
    </citation>
    <scope>NUCLEOTIDE SEQUENCE [LARGE SCALE GENOMIC DNA]</scope>
    <source>
        <strain evidence="4">CCM 7526</strain>
    </source>
</reference>
<sequence>MTPTPARHPTPAPPGYPADYERDLRLPDGRTVFVRPIVPADRGPLAHAIRTADPDTVHRRFLGSPPRITPQLLTHLCTVDYRRRFALVAIDPATGAGIAIARYEAGRENTAEVAVAVTPAWRRAGLATALVEVLAEAALDRGIEAFSAYYLADNRPVTALLDLVGSREQTSIHEGFAEAAVTLDRADVTAAVEHLTAGRPPDGDDRRG</sequence>
<accession>A0ABW4A292</accession>
<dbReference type="InterPro" id="IPR000182">
    <property type="entry name" value="GNAT_dom"/>
</dbReference>
<dbReference type="RefSeq" id="WP_317793912.1">
    <property type="nucleotide sequence ID" value="NZ_AP028461.1"/>
</dbReference>
<evidence type="ECO:0000313" key="4">
    <source>
        <dbReference type="Proteomes" id="UP001597183"/>
    </source>
</evidence>
<dbReference type="Pfam" id="PF00583">
    <property type="entry name" value="Acetyltransf_1"/>
    <property type="match status" value="1"/>
</dbReference>
<dbReference type="EMBL" id="JBHTMK010000004">
    <property type="protein sequence ID" value="MFD1364172.1"/>
    <property type="molecule type" value="Genomic_DNA"/>
</dbReference>